<accession>A0A0D2CBH8</accession>
<reference evidence="2 3" key="1">
    <citation type="submission" date="2015-01" db="EMBL/GenBank/DDBJ databases">
        <title>The Genome Sequence of Exophiala oligosperma CBS72588.</title>
        <authorList>
            <consortium name="The Broad Institute Genomics Platform"/>
            <person name="Cuomo C."/>
            <person name="de Hoog S."/>
            <person name="Gorbushina A."/>
            <person name="Stielow B."/>
            <person name="Teixiera M."/>
            <person name="Abouelleil A."/>
            <person name="Chapman S.B."/>
            <person name="Priest M."/>
            <person name="Young S.K."/>
            <person name="Wortman J."/>
            <person name="Nusbaum C."/>
            <person name="Birren B."/>
        </authorList>
    </citation>
    <scope>NUCLEOTIDE SEQUENCE [LARGE SCALE GENOMIC DNA]</scope>
    <source>
        <strain evidence="2 3">CBS 72588</strain>
    </source>
</reference>
<dbReference type="InterPro" id="IPR002347">
    <property type="entry name" value="SDR_fam"/>
</dbReference>
<dbReference type="PANTHER" id="PTHR34618:SF4">
    <property type="entry name" value="CAS1"/>
    <property type="match status" value="1"/>
</dbReference>
<dbReference type="HOGENOM" id="CLU_468530_0_0_1"/>
<evidence type="ECO:0000256" key="1">
    <source>
        <dbReference type="SAM" id="MobiDB-lite"/>
    </source>
</evidence>
<dbReference type="SUPFAM" id="SSF51735">
    <property type="entry name" value="NAD(P)-binding Rossmann-fold domains"/>
    <property type="match status" value="1"/>
</dbReference>
<dbReference type="InterPro" id="IPR021476">
    <property type="entry name" value="Egh16-like"/>
</dbReference>
<dbReference type="InterPro" id="IPR036291">
    <property type="entry name" value="NAD(P)-bd_dom_sf"/>
</dbReference>
<keyword evidence="3" id="KW-1185">Reference proteome</keyword>
<dbReference type="Pfam" id="PF11327">
    <property type="entry name" value="Egh16-like"/>
    <property type="match status" value="1"/>
</dbReference>
<dbReference type="PRINTS" id="PR00081">
    <property type="entry name" value="GDHRDH"/>
</dbReference>
<feature type="region of interest" description="Disordered" evidence="1">
    <location>
        <begin position="520"/>
        <end position="541"/>
    </location>
</feature>
<dbReference type="Gene3D" id="3.40.50.720">
    <property type="entry name" value="NAD(P)-binding Rossmann-like Domain"/>
    <property type="match status" value="1"/>
</dbReference>
<evidence type="ECO:0000313" key="3">
    <source>
        <dbReference type="Proteomes" id="UP000053342"/>
    </source>
</evidence>
<protein>
    <submittedName>
        <fullName evidence="2">Uncharacterized protein</fullName>
    </submittedName>
</protein>
<name>A0A0D2CBH8_9EURO</name>
<dbReference type="VEuPathDB" id="FungiDB:PV06_02837"/>
<dbReference type="GeneID" id="27354911"/>
<dbReference type="EMBL" id="KN847333">
    <property type="protein sequence ID" value="KIW47252.1"/>
    <property type="molecule type" value="Genomic_DNA"/>
</dbReference>
<dbReference type="STRING" id="215243.A0A0D2CBH8"/>
<dbReference type="OrthoDB" id="1933717at2759"/>
<evidence type="ECO:0000313" key="2">
    <source>
        <dbReference type="EMBL" id="KIW47252.1"/>
    </source>
</evidence>
<feature type="region of interest" description="Disordered" evidence="1">
    <location>
        <begin position="335"/>
        <end position="382"/>
    </location>
</feature>
<gene>
    <name evidence="2" type="ORF">PV06_02837</name>
</gene>
<dbReference type="RefSeq" id="XP_016267468.1">
    <property type="nucleotide sequence ID" value="XM_016403571.1"/>
</dbReference>
<dbReference type="AlphaFoldDB" id="A0A0D2CBH8"/>
<sequence length="582" mass="61647">MDPSTGYGFVSTEHNDTYPAVDPLKADLKGRYVVITGAARGLGKAMAISYAKGGASGIAVLDLLDAAPVQKDILEAAKGAGRTEPQLLALKVDVTDEDSVAQAADAVQAAFPRVDILINNAGWMAPYTPIGESDPVKWWRCWEVNVKGPYLVSRAFLPLLLKSQEKTLIVLSSVSAHFTLPGGSAYETTKQAVLKLNNYLMAEYGPEGLLAYAIAPGGVMTDMAPDFPAQYHDRLTDTPQMVADTLVFLTKERREWLACRYVDSRWDMEEMLAKKEAIIQGDLLKAGPVLRFWTFTMVAYKPLFVFGLLSIVELVAGHGCIIAATGDAGGNGTALGIDSSTPRDGTRRRPFQQDTTRFKGDQADTFGETLEGGDNDPESGTAAILAESGGTLPQITPGGEVQMTLHQVNADGAGPYTCMINADGAGTTWTQMAVTQQVPGKRGRNQKGSETDHALAAAVPAGQTCTGAVAGQQNVCMVRCQNPALAGPFGGVVPVQMSQGATAGSAASNSTVAATTNTANNTATGSASDIAADNNGDDNVSPAEKLAELREDAQRKRQVRRQVSRIERDTAAAIAYRHGTRY</sequence>
<dbReference type="Pfam" id="PF00106">
    <property type="entry name" value="adh_short"/>
    <property type="match status" value="1"/>
</dbReference>
<organism evidence="2 3">
    <name type="scientific">Exophiala oligosperma</name>
    <dbReference type="NCBI Taxonomy" id="215243"/>
    <lineage>
        <taxon>Eukaryota</taxon>
        <taxon>Fungi</taxon>
        <taxon>Dikarya</taxon>
        <taxon>Ascomycota</taxon>
        <taxon>Pezizomycotina</taxon>
        <taxon>Eurotiomycetes</taxon>
        <taxon>Chaetothyriomycetidae</taxon>
        <taxon>Chaetothyriales</taxon>
        <taxon>Herpotrichiellaceae</taxon>
        <taxon>Exophiala</taxon>
    </lineage>
</organism>
<dbReference type="PANTHER" id="PTHR34618">
    <property type="entry name" value="SURFACE PROTEIN MAS1, PUTATIVE-RELATED"/>
    <property type="match status" value="1"/>
</dbReference>
<dbReference type="CDD" id="cd05233">
    <property type="entry name" value="SDR_c"/>
    <property type="match status" value="1"/>
</dbReference>
<dbReference type="Proteomes" id="UP000053342">
    <property type="component" value="Unassembled WGS sequence"/>
</dbReference>
<proteinExistence type="predicted"/>